<comment type="caution">
    <text evidence="4">The sequence shown here is derived from an EMBL/GenBank/DDBJ whole genome shotgun (WGS) entry which is preliminary data.</text>
</comment>
<proteinExistence type="inferred from homology"/>
<keyword evidence="3" id="KW-0175">Coiled coil</keyword>
<dbReference type="SUPFAM" id="SSF81901">
    <property type="entry name" value="HCP-like"/>
    <property type="match status" value="1"/>
</dbReference>
<dbReference type="OrthoDB" id="299428at2759"/>
<dbReference type="PANTHER" id="PTHR23083:SF464">
    <property type="entry name" value="TETRATRICOPEPTIDE REPEAT DOMAIN 7, ISOFORM A"/>
    <property type="match status" value="1"/>
</dbReference>
<dbReference type="EMBL" id="LDAU01000025">
    <property type="protein sequence ID" value="KRX10621.1"/>
    <property type="molecule type" value="Genomic_DNA"/>
</dbReference>
<keyword evidence="5" id="KW-1185">Reference proteome</keyword>
<accession>A0A0V0R800</accession>
<dbReference type="Proteomes" id="UP000054937">
    <property type="component" value="Unassembled WGS sequence"/>
</dbReference>
<evidence type="ECO:0000256" key="3">
    <source>
        <dbReference type="SAM" id="Coils"/>
    </source>
</evidence>
<sequence length="756" mass="89050">MDKINNKIENLENKNEQQNIKMLTMLDQKIPDEFIVELIAKVDIELEKLGQVGIYMIEHIILKCYLIQLLQDQSIVQKINVSFEESVIYMPRIKSLLNVNYYKNLEVQPYRMIGLLEVYLLRIQSQKFGLNYDELIDEINDWLGLFEMAEKNEFLRNKNELSRAIRKIYVIVIARLASIQNQVTDCDTIKNIIVLYNILKGNYVCKHIDYRQQLQQNNIENQKQEQNKIKLEFGYLKNRYPSVDTQIYLLYKICSYMLIFVGDKNQDHVKYIKQYLNGFYITKPTKQGNFETLEIGSNIQENCQNMEQLIMVNLAIIHESTPFDDSTLSMKACVQLYEAQEYSKLYQLIHIMLSQESIQNHPFKSVILAMSSIFTGIKLGKSEEGLAMSRLNLRDFDIQQQNLHQEQNEQQKKDKEQKQFLIDYETRLSHLGYSYYNLYRYQTQAFQQSGYMVKAIEYLSQSCHNNYLANFTLARCYAIKNQLDLAQQHVVESLKLNKNYTQGFLLLAQIYTSKQQLPKADIIINKLLEDEPDKPLLLIFKAYLETEKYLLSNQQNQSLDYAQEFGKGTLEYLLQERLKGGKVQQIIKLMMQGLLKTINQENDLITMASDLNSDFMNLLPKLSSLHDQNIDSQKYIDYKNQGQLLEQRDQDYESAYQQYEEILREDYYNFKTMVQLATLLIREFQNDKRKIERAYELLITASKVEENAEICFGFGQMYQIQGDLERSNHYLIKALKLSKSQPILGFSYLPDQLFTL</sequence>
<dbReference type="PANTHER" id="PTHR23083">
    <property type="entry name" value="TETRATRICOPEPTIDE REPEAT PROTEIN, TPR"/>
    <property type="match status" value="1"/>
</dbReference>
<dbReference type="OMA" id="YVIVIAR"/>
<dbReference type="SUPFAM" id="SSF48452">
    <property type="entry name" value="TPR-like"/>
    <property type="match status" value="1"/>
</dbReference>
<gene>
    <name evidence="4" type="ORF">PPERSA_05441</name>
</gene>
<name>A0A0V0R800_PSEPJ</name>
<evidence type="ECO:0000256" key="1">
    <source>
        <dbReference type="ARBA" id="ARBA00002550"/>
    </source>
</evidence>
<organism evidence="4 5">
    <name type="scientific">Pseudocohnilembus persalinus</name>
    <name type="common">Ciliate</name>
    <dbReference type="NCBI Taxonomy" id="266149"/>
    <lineage>
        <taxon>Eukaryota</taxon>
        <taxon>Sar</taxon>
        <taxon>Alveolata</taxon>
        <taxon>Ciliophora</taxon>
        <taxon>Intramacronucleata</taxon>
        <taxon>Oligohymenophorea</taxon>
        <taxon>Scuticociliatia</taxon>
        <taxon>Philasterida</taxon>
        <taxon>Pseudocohnilembidae</taxon>
        <taxon>Pseudocohnilembus</taxon>
    </lineage>
</organism>
<feature type="coiled-coil region" evidence="3">
    <location>
        <begin position="1"/>
        <end position="28"/>
    </location>
</feature>
<dbReference type="InterPro" id="IPR051722">
    <property type="entry name" value="Endocytosis_PI4K-reg_protein"/>
</dbReference>
<evidence type="ECO:0000313" key="4">
    <source>
        <dbReference type="EMBL" id="KRX10621.1"/>
    </source>
</evidence>
<protein>
    <recommendedName>
        <fullName evidence="6">Tetratricopeptide repeat protein</fullName>
    </recommendedName>
</protein>
<evidence type="ECO:0000256" key="2">
    <source>
        <dbReference type="ARBA" id="ARBA00038251"/>
    </source>
</evidence>
<evidence type="ECO:0008006" key="6">
    <source>
        <dbReference type="Google" id="ProtNLM"/>
    </source>
</evidence>
<dbReference type="AlphaFoldDB" id="A0A0V0R800"/>
<evidence type="ECO:0000313" key="5">
    <source>
        <dbReference type="Proteomes" id="UP000054937"/>
    </source>
</evidence>
<comment type="similarity">
    <text evidence="2">Belongs to the YPP1 family.</text>
</comment>
<comment type="function">
    <text evidence="1">Involved in endocytosis.</text>
</comment>
<reference evidence="4 5" key="1">
    <citation type="journal article" date="2015" name="Sci. Rep.">
        <title>Genome of the facultative scuticociliatosis pathogen Pseudocohnilembus persalinus provides insight into its virulence through horizontal gene transfer.</title>
        <authorList>
            <person name="Xiong J."/>
            <person name="Wang G."/>
            <person name="Cheng J."/>
            <person name="Tian M."/>
            <person name="Pan X."/>
            <person name="Warren A."/>
            <person name="Jiang C."/>
            <person name="Yuan D."/>
            <person name="Miao W."/>
        </authorList>
    </citation>
    <scope>NUCLEOTIDE SEQUENCE [LARGE SCALE GENOMIC DNA]</scope>
    <source>
        <strain evidence="4">36N120E</strain>
    </source>
</reference>
<dbReference type="InParanoid" id="A0A0V0R800"/>
<dbReference type="InterPro" id="IPR011990">
    <property type="entry name" value="TPR-like_helical_dom_sf"/>
</dbReference>
<dbReference type="Gene3D" id="1.25.40.10">
    <property type="entry name" value="Tetratricopeptide repeat domain"/>
    <property type="match status" value="2"/>
</dbReference>